<dbReference type="EMBL" id="NVUL01000011">
    <property type="protein sequence ID" value="PCI80238.1"/>
    <property type="molecule type" value="Genomic_DNA"/>
</dbReference>
<dbReference type="Pfam" id="PF05050">
    <property type="entry name" value="Methyltransf_21"/>
    <property type="match status" value="1"/>
</dbReference>
<comment type="caution">
    <text evidence="2">The sequence shown here is derived from an EMBL/GenBank/DDBJ whole genome shotgun (WGS) entry which is preliminary data.</text>
</comment>
<sequence length="267" mass="30517">MIDDLVKSIKDVVKKPVRPLVRKLRRQIHEQTWRRLNLEWTLRSGITIKVINHCDWVLYNDIFVEGEYDLPIKNALQSGADRGCLNILDLGANVGFFVLRVIDLFQGSGSKIPYQFSLVEASNREIDDLRSRLASQNLLSDNINLIHGLIGQKSGTGQIGEQEFHGMNSVFFNQGTRGTNVEFIDLTGVLEGSEIDLLKCDIEGSELIFLENYWDSLGRVKAAVFEFHHDLCDPSECTEYLRKAGFVNSQVLTSHEKHEISTRYFWR</sequence>
<dbReference type="NCBIfam" id="TIGR01444">
    <property type="entry name" value="fkbM_fam"/>
    <property type="match status" value="1"/>
</dbReference>
<dbReference type="Proteomes" id="UP000218767">
    <property type="component" value="Unassembled WGS sequence"/>
</dbReference>
<dbReference type="InterPro" id="IPR006342">
    <property type="entry name" value="FkbM_mtfrase"/>
</dbReference>
<dbReference type="Gene3D" id="3.40.50.150">
    <property type="entry name" value="Vaccinia Virus protein VP39"/>
    <property type="match status" value="1"/>
</dbReference>
<protein>
    <recommendedName>
        <fullName evidence="1">Methyltransferase FkbM domain-containing protein</fullName>
    </recommendedName>
</protein>
<proteinExistence type="predicted"/>
<evidence type="ECO:0000313" key="3">
    <source>
        <dbReference type="Proteomes" id="UP000218767"/>
    </source>
</evidence>
<reference evidence="3" key="1">
    <citation type="submission" date="2017-08" db="EMBL/GenBank/DDBJ databases">
        <title>A dynamic microbial community with high functional redundancy inhabits the cold, oxic subseafloor aquifer.</title>
        <authorList>
            <person name="Tully B.J."/>
            <person name="Wheat C.G."/>
            <person name="Glazer B.T."/>
            <person name="Huber J.A."/>
        </authorList>
    </citation>
    <scope>NUCLEOTIDE SEQUENCE [LARGE SCALE GENOMIC DNA]</scope>
</reference>
<evidence type="ECO:0000313" key="2">
    <source>
        <dbReference type="EMBL" id="PCI80238.1"/>
    </source>
</evidence>
<dbReference type="SUPFAM" id="SSF53335">
    <property type="entry name" value="S-adenosyl-L-methionine-dependent methyltransferases"/>
    <property type="match status" value="1"/>
</dbReference>
<evidence type="ECO:0000259" key="1">
    <source>
        <dbReference type="Pfam" id="PF05050"/>
    </source>
</evidence>
<dbReference type="AlphaFoldDB" id="A0A2A4XC83"/>
<organism evidence="2 3">
    <name type="scientific">SAR86 cluster bacterium</name>
    <dbReference type="NCBI Taxonomy" id="2030880"/>
    <lineage>
        <taxon>Bacteria</taxon>
        <taxon>Pseudomonadati</taxon>
        <taxon>Pseudomonadota</taxon>
        <taxon>Gammaproteobacteria</taxon>
        <taxon>SAR86 cluster</taxon>
    </lineage>
</organism>
<name>A0A2A4XC83_9GAMM</name>
<dbReference type="InterPro" id="IPR029063">
    <property type="entry name" value="SAM-dependent_MTases_sf"/>
</dbReference>
<gene>
    <name evidence="2" type="ORF">COB20_03370</name>
</gene>
<accession>A0A2A4XC83</accession>
<feature type="domain" description="Methyltransferase FkbM" evidence="1">
    <location>
        <begin position="89"/>
        <end position="246"/>
    </location>
</feature>